<dbReference type="STRING" id="39950.BCB69_02465"/>
<dbReference type="AlphaFoldDB" id="A0A1B3WD78"/>
<dbReference type="EMBL" id="CP017037">
    <property type="protein sequence ID" value="AOH38934.1"/>
    <property type="molecule type" value="Genomic_DNA"/>
</dbReference>
<dbReference type="PANTHER" id="PTHR30636:SF3">
    <property type="entry name" value="UPF0701 PROTEIN YICC"/>
    <property type="match status" value="1"/>
</dbReference>
<dbReference type="Proteomes" id="UP000266262">
    <property type="component" value="Unassembled WGS sequence"/>
</dbReference>
<evidence type="ECO:0000256" key="2">
    <source>
        <dbReference type="ARBA" id="ARBA00022722"/>
    </source>
</evidence>
<evidence type="ECO:0000259" key="7">
    <source>
        <dbReference type="Pfam" id="PF08340"/>
    </source>
</evidence>
<dbReference type="InterPro" id="IPR013551">
    <property type="entry name" value="YicC-like_C"/>
</dbReference>
<evidence type="ECO:0000313" key="8">
    <source>
        <dbReference type="EMBL" id="AOH38934.1"/>
    </source>
</evidence>
<gene>
    <name evidence="8" type="ORF">BCB69_02465</name>
    <name evidence="9" type="ORF">DX915_00730</name>
</gene>
<comment type="cofactor">
    <cofactor evidence="1">
        <name>a divalent metal cation</name>
        <dbReference type="ChEBI" id="CHEBI:60240"/>
    </cofactor>
</comment>
<evidence type="ECO:0000256" key="1">
    <source>
        <dbReference type="ARBA" id="ARBA00001968"/>
    </source>
</evidence>
<keyword evidence="2" id="KW-0540">Nuclease</keyword>
<sequence>MRSMTGYGNGTASNDMGMIEVSIKTVNSRFLEITVHDSKLPVSVSQEIYTMIKESLERGKVIAKITFTPSTALKQKQITVDTDLLNSYMDAFSKLKDIKGLKTKKIRIQDLLDLPVSWLHVDEPKIEESELILLTKEATKVALDQVMDMREQEGQNLAQDILRRIDWIEKQRIFLVENAEQSSYAYEKRFRDRLLDLIAETGLLLDKGRILTEIAAHAEKTDFTEEVIRLGSHLEQFKQILLQEKVVGKKLNFLLQEINREVNTTASKSDLIEVLNCVIMIKTELEKIREQVQNLE</sequence>
<dbReference type="RefSeq" id="WP_069176919.1">
    <property type="nucleotide sequence ID" value="NZ_CP017037.1"/>
</dbReference>
<evidence type="ECO:0000259" key="6">
    <source>
        <dbReference type="Pfam" id="PF03755"/>
    </source>
</evidence>
<reference evidence="8" key="1">
    <citation type="submission" date="2016-08" db="EMBL/GenBank/DDBJ databases">
        <authorList>
            <person name="Seilhamer J.J."/>
        </authorList>
    </citation>
    <scope>NUCLEOTIDE SEQUENCE [LARGE SCALE GENOMIC DNA]</scope>
    <source>
        <strain evidence="8">F0677</strain>
    </source>
</reference>
<evidence type="ECO:0000256" key="5">
    <source>
        <dbReference type="ARBA" id="ARBA00035648"/>
    </source>
</evidence>
<dbReference type="Pfam" id="PF03755">
    <property type="entry name" value="YicC-like_N"/>
    <property type="match status" value="1"/>
</dbReference>
<keyword evidence="11" id="KW-1185">Reference proteome</keyword>
<protein>
    <submittedName>
        <fullName evidence="8">YicC family protein</fullName>
    </submittedName>
</protein>
<accession>A0A1B3WD78</accession>
<dbReference type="EMBL" id="QWKU01000001">
    <property type="protein sequence ID" value="RID94102.1"/>
    <property type="molecule type" value="Genomic_DNA"/>
</dbReference>
<dbReference type="Pfam" id="PF08340">
    <property type="entry name" value="YicC-like_C"/>
    <property type="match status" value="1"/>
</dbReference>
<dbReference type="Proteomes" id="UP000094757">
    <property type="component" value="Chromosome"/>
</dbReference>
<feature type="domain" description="Endoribonuclease YicC-like C-terminal" evidence="7">
    <location>
        <begin position="178"/>
        <end position="296"/>
    </location>
</feature>
<name>A0A1B3WD78_9FIRM</name>
<dbReference type="NCBIfam" id="TIGR00255">
    <property type="entry name" value="YicC/YloC family endoribonuclease"/>
    <property type="match status" value="1"/>
</dbReference>
<reference evidence="10" key="2">
    <citation type="submission" date="2016-08" db="EMBL/GenBank/DDBJ databases">
        <authorList>
            <person name="Holder M.E."/>
            <person name="Ajami N.J."/>
            <person name="Petrosino J.F."/>
        </authorList>
    </citation>
    <scope>NUCLEOTIDE SEQUENCE [LARGE SCALE GENOMIC DNA]</scope>
    <source>
        <strain evidence="10">F0677</strain>
    </source>
</reference>
<dbReference type="InterPro" id="IPR005229">
    <property type="entry name" value="YicC/YloC-like"/>
</dbReference>
<dbReference type="OrthoDB" id="9771229at2"/>
<evidence type="ECO:0000256" key="4">
    <source>
        <dbReference type="ARBA" id="ARBA00022801"/>
    </source>
</evidence>
<evidence type="ECO:0000313" key="10">
    <source>
        <dbReference type="Proteomes" id="UP000094757"/>
    </source>
</evidence>
<keyword evidence="3" id="KW-0255">Endonuclease</keyword>
<dbReference type="PANTHER" id="PTHR30636">
    <property type="entry name" value="UPF0701 PROTEIN YICC"/>
    <property type="match status" value="1"/>
</dbReference>
<dbReference type="InterPro" id="IPR013527">
    <property type="entry name" value="YicC-like_N"/>
</dbReference>
<evidence type="ECO:0000313" key="9">
    <source>
        <dbReference type="EMBL" id="RID94102.1"/>
    </source>
</evidence>
<comment type="similarity">
    <text evidence="5">Belongs to the YicC/YloC family.</text>
</comment>
<keyword evidence="4" id="KW-0378">Hydrolase</keyword>
<evidence type="ECO:0000313" key="11">
    <source>
        <dbReference type="Proteomes" id="UP000266262"/>
    </source>
</evidence>
<feature type="domain" description="Endoribonuclease YicC-like N-terminal" evidence="6">
    <location>
        <begin position="1"/>
        <end position="158"/>
    </location>
</feature>
<evidence type="ECO:0000256" key="3">
    <source>
        <dbReference type="ARBA" id="ARBA00022759"/>
    </source>
</evidence>
<dbReference type="KEGG" id="dpn:BCB69_02465"/>
<dbReference type="GO" id="GO:0016787">
    <property type="term" value="F:hydrolase activity"/>
    <property type="evidence" value="ECO:0007669"/>
    <property type="project" value="UniProtKB-KW"/>
</dbReference>
<proteinExistence type="inferred from homology"/>
<dbReference type="GO" id="GO:0004521">
    <property type="term" value="F:RNA endonuclease activity"/>
    <property type="evidence" value="ECO:0007669"/>
    <property type="project" value="InterPro"/>
</dbReference>
<reference evidence="9 11" key="3">
    <citation type="submission" date="2018-08" db="EMBL/GenBank/DDBJ databases">
        <title>Draft genome sequence of Dialister pneumosintes KCOM 1685.</title>
        <authorList>
            <person name="Kook J.-K."/>
            <person name="Park S.-N."/>
            <person name="Lim Y.K."/>
        </authorList>
    </citation>
    <scope>NUCLEOTIDE SEQUENCE [LARGE SCALE GENOMIC DNA]</scope>
    <source>
        <strain evidence="9 11">KCOM 1685</strain>
    </source>
</reference>
<organism evidence="8 10">
    <name type="scientific">Dialister pneumosintes</name>
    <dbReference type="NCBI Taxonomy" id="39950"/>
    <lineage>
        <taxon>Bacteria</taxon>
        <taxon>Bacillati</taxon>
        <taxon>Bacillota</taxon>
        <taxon>Negativicutes</taxon>
        <taxon>Veillonellales</taxon>
        <taxon>Veillonellaceae</taxon>
        <taxon>Dialister</taxon>
    </lineage>
</organism>